<keyword evidence="3" id="KW-0677">Repeat</keyword>
<dbReference type="PANTHER" id="PTHR24186:SF37">
    <property type="entry name" value="PGG DOMAIN-CONTAINING PROTEIN"/>
    <property type="match status" value="1"/>
</dbReference>
<keyword evidence="2 7" id="KW-0812">Transmembrane</keyword>
<evidence type="ECO:0000313" key="10">
    <source>
        <dbReference type="Proteomes" id="UP000826271"/>
    </source>
</evidence>
<feature type="transmembrane region" description="Helical" evidence="7">
    <location>
        <begin position="131"/>
        <end position="150"/>
    </location>
</feature>
<keyword evidence="10" id="KW-1185">Reference proteome</keyword>
<comment type="subcellular location">
    <subcellularLocation>
        <location evidence="1">Membrane</location>
        <topology evidence="1">Multi-pass membrane protein</topology>
    </subcellularLocation>
</comment>
<evidence type="ECO:0000313" key="9">
    <source>
        <dbReference type="EMBL" id="KAG8375721.1"/>
    </source>
</evidence>
<reference evidence="9" key="1">
    <citation type="submission" date="2019-10" db="EMBL/GenBank/DDBJ databases">
        <authorList>
            <person name="Zhang R."/>
            <person name="Pan Y."/>
            <person name="Wang J."/>
            <person name="Ma R."/>
            <person name="Yu S."/>
        </authorList>
    </citation>
    <scope>NUCLEOTIDE SEQUENCE</scope>
    <source>
        <strain evidence="9">LA-IB0</strain>
        <tissue evidence="9">Leaf</tissue>
    </source>
</reference>
<proteinExistence type="predicted"/>
<comment type="caution">
    <text evidence="9">The sequence shown here is derived from an EMBL/GenBank/DDBJ whole genome shotgun (WGS) entry which is preliminary data.</text>
</comment>
<evidence type="ECO:0000256" key="3">
    <source>
        <dbReference type="ARBA" id="ARBA00022737"/>
    </source>
</evidence>
<name>A0AAV6X5K6_9LAMI</name>
<evidence type="ECO:0000256" key="2">
    <source>
        <dbReference type="ARBA" id="ARBA00022692"/>
    </source>
</evidence>
<evidence type="ECO:0000256" key="5">
    <source>
        <dbReference type="ARBA" id="ARBA00023043"/>
    </source>
</evidence>
<evidence type="ECO:0000256" key="1">
    <source>
        <dbReference type="ARBA" id="ARBA00004141"/>
    </source>
</evidence>
<protein>
    <recommendedName>
        <fullName evidence="8">PGG domain-containing protein</fullName>
    </recommendedName>
</protein>
<evidence type="ECO:0000256" key="7">
    <source>
        <dbReference type="SAM" id="Phobius"/>
    </source>
</evidence>
<dbReference type="Pfam" id="PF13962">
    <property type="entry name" value="PGG"/>
    <property type="match status" value="1"/>
</dbReference>
<dbReference type="EMBL" id="WHWC01000010">
    <property type="protein sequence ID" value="KAG8375721.1"/>
    <property type="molecule type" value="Genomic_DNA"/>
</dbReference>
<feature type="transmembrane region" description="Helical" evidence="7">
    <location>
        <begin position="156"/>
        <end position="178"/>
    </location>
</feature>
<dbReference type="AlphaFoldDB" id="A0AAV6X5K6"/>
<dbReference type="InterPro" id="IPR026961">
    <property type="entry name" value="PGG_dom"/>
</dbReference>
<dbReference type="Proteomes" id="UP000826271">
    <property type="component" value="Unassembled WGS sequence"/>
</dbReference>
<evidence type="ECO:0000259" key="8">
    <source>
        <dbReference type="Pfam" id="PF13962"/>
    </source>
</evidence>
<keyword evidence="6 7" id="KW-0472">Membrane</keyword>
<dbReference type="PANTHER" id="PTHR24186">
    <property type="entry name" value="PROTEIN PHOSPHATASE 1 REGULATORY SUBUNIT"/>
    <property type="match status" value="1"/>
</dbReference>
<feature type="transmembrane region" description="Helical" evidence="7">
    <location>
        <begin position="190"/>
        <end position="208"/>
    </location>
</feature>
<evidence type="ECO:0000256" key="6">
    <source>
        <dbReference type="ARBA" id="ARBA00023136"/>
    </source>
</evidence>
<keyword evidence="4 7" id="KW-1133">Transmembrane helix</keyword>
<feature type="domain" description="PGG" evidence="8">
    <location>
        <begin position="67"/>
        <end position="176"/>
    </location>
</feature>
<dbReference type="GO" id="GO:0005886">
    <property type="term" value="C:plasma membrane"/>
    <property type="evidence" value="ECO:0007669"/>
    <property type="project" value="TreeGrafter"/>
</dbReference>
<sequence>MQICKWLQIIRYLVKDTKIDMKATNLNGQTAMDILDFSQLGATKNEIKEILEQIHCNPKTLTEQVTKWQTEKGNAIMVVAVLIATVAFQAGVSPAGGIWQENSTQQDNLHGAGEAVVASTHPEAYKNLIRANTIAFVSSVTTILLLISGLPFTRRVYMWIMMILASLTVSYAISIFVVTPKTLEKLMPGVLKIGLGVCFAVMGILFMGSKAKWLEEWLKKTCFANNSYYNFNCCSI</sequence>
<keyword evidence="5" id="KW-0040">ANK repeat</keyword>
<gene>
    <name evidence="9" type="ORF">BUALT_Bualt10G0129900</name>
</gene>
<evidence type="ECO:0000256" key="4">
    <source>
        <dbReference type="ARBA" id="ARBA00022989"/>
    </source>
</evidence>
<accession>A0AAV6X5K6</accession>
<organism evidence="9 10">
    <name type="scientific">Buddleja alternifolia</name>
    <dbReference type="NCBI Taxonomy" id="168488"/>
    <lineage>
        <taxon>Eukaryota</taxon>
        <taxon>Viridiplantae</taxon>
        <taxon>Streptophyta</taxon>
        <taxon>Embryophyta</taxon>
        <taxon>Tracheophyta</taxon>
        <taxon>Spermatophyta</taxon>
        <taxon>Magnoliopsida</taxon>
        <taxon>eudicotyledons</taxon>
        <taxon>Gunneridae</taxon>
        <taxon>Pentapetalae</taxon>
        <taxon>asterids</taxon>
        <taxon>lamiids</taxon>
        <taxon>Lamiales</taxon>
        <taxon>Scrophulariaceae</taxon>
        <taxon>Buddlejeae</taxon>
        <taxon>Buddleja</taxon>
    </lineage>
</organism>